<keyword evidence="1" id="KW-1133">Transmembrane helix</keyword>
<reference evidence="2 3" key="1">
    <citation type="submission" date="2019-12" db="EMBL/GenBank/DDBJ databases">
        <title>Halocatena pleomorpha gen. nov. sp. nov., an extremely halophilic archaeon of family Halobacteriaceae isolated from saltpan soil.</title>
        <authorList>
            <person name="Pal Y."/>
            <person name="Verma A."/>
            <person name="Krishnamurthi S."/>
            <person name="Kumar P."/>
        </authorList>
    </citation>
    <scope>NUCLEOTIDE SEQUENCE [LARGE SCALE GENOMIC DNA]</scope>
    <source>
        <strain evidence="2 3">JCM 16495</strain>
    </source>
</reference>
<keyword evidence="3" id="KW-1185">Reference proteome</keyword>
<comment type="caution">
    <text evidence="2">The sequence shown here is derived from an EMBL/GenBank/DDBJ whole genome shotgun (WGS) entry which is preliminary data.</text>
</comment>
<keyword evidence="1" id="KW-0472">Membrane</keyword>
<protein>
    <submittedName>
        <fullName evidence="2">Uncharacterized protein</fullName>
    </submittedName>
</protein>
<dbReference type="EMBL" id="WSZK01000028">
    <property type="protein sequence ID" value="MWG35892.1"/>
    <property type="molecule type" value="Genomic_DNA"/>
</dbReference>
<organism evidence="2 3">
    <name type="scientific">Halomarina oriensis</name>
    <dbReference type="NCBI Taxonomy" id="671145"/>
    <lineage>
        <taxon>Archaea</taxon>
        <taxon>Methanobacteriati</taxon>
        <taxon>Methanobacteriota</taxon>
        <taxon>Stenosarchaea group</taxon>
        <taxon>Halobacteria</taxon>
        <taxon>Halobacteriales</taxon>
        <taxon>Natronomonadaceae</taxon>
        <taxon>Halomarina</taxon>
    </lineage>
</organism>
<keyword evidence="1" id="KW-0812">Transmembrane</keyword>
<sequence>MKGNPWIIGVVAILLVVGAPALNLGTANAAETTTATQTLTVDAGDSETLSPSPSAYAFENNETVTVNGTTYQEGTDYRFDAQNGTVTWLSSSQTQADAGADAQVAFAYQFHDENTTSIVGLVGNLGGFVAVLLLLVCVGFVALLAYGGGGGW</sequence>
<proteinExistence type="predicted"/>
<evidence type="ECO:0000313" key="2">
    <source>
        <dbReference type="EMBL" id="MWG35892.1"/>
    </source>
</evidence>
<dbReference type="RefSeq" id="WP_158205560.1">
    <property type="nucleotide sequence ID" value="NZ_WSZK01000028.1"/>
</dbReference>
<evidence type="ECO:0000313" key="3">
    <source>
        <dbReference type="Proteomes" id="UP000451471"/>
    </source>
</evidence>
<feature type="transmembrane region" description="Helical" evidence="1">
    <location>
        <begin position="125"/>
        <end position="146"/>
    </location>
</feature>
<evidence type="ECO:0000256" key="1">
    <source>
        <dbReference type="SAM" id="Phobius"/>
    </source>
</evidence>
<dbReference type="Proteomes" id="UP000451471">
    <property type="component" value="Unassembled WGS sequence"/>
</dbReference>
<accession>A0A6B0GM14</accession>
<name>A0A6B0GM14_9EURY</name>
<dbReference type="AlphaFoldDB" id="A0A6B0GM14"/>
<gene>
    <name evidence="2" type="ORF">GQS65_15605</name>
</gene>